<reference evidence="4" key="2">
    <citation type="submission" date="2021-08" db="EMBL/GenBank/DDBJ databases">
        <authorList>
            <person name="Eriksson T."/>
        </authorList>
    </citation>
    <scope>NUCLEOTIDE SEQUENCE</scope>
    <source>
        <strain evidence="4">Stoneville</strain>
        <tissue evidence="4">Whole head</tissue>
    </source>
</reference>
<dbReference type="Pfam" id="PF01757">
    <property type="entry name" value="Acyl_transf_3"/>
    <property type="match status" value="1"/>
</dbReference>
<comment type="caution">
    <text evidence="4">The sequence shown here is derived from an EMBL/GenBank/DDBJ whole genome shotgun (WGS) entry which is preliminary data.</text>
</comment>
<feature type="chain" id="PRO_5035302312" description="Acyltransferase 3 domain-containing protein" evidence="2">
    <location>
        <begin position="31"/>
        <end position="419"/>
    </location>
</feature>
<dbReference type="PANTHER" id="PTHR11161">
    <property type="entry name" value="O-ACYLTRANSFERASE"/>
    <property type="match status" value="1"/>
</dbReference>
<keyword evidence="1" id="KW-0472">Membrane</keyword>
<keyword evidence="1" id="KW-1133">Transmembrane helix</keyword>
<reference evidence="4" key="1">
    <citation type="journal article" date="2020" name="J Insects Food Feed">
        <title>The yellow mealworm (Tenebrio molitor) genome: a resource for the emerging insects as food and feed industry.</title>
        <authorList>
            <person name="Eriksson T."/>
            <person name="Andere A."/>
            <person name="Kelstrup H."/>
            <person name="Emery V."/>
            <person name="Picard C."/>
        </authorList>
    </citation>
    <scope>NUCLEOTIDE SEQUENCE</scope>
    <source>
        <strain evidence="4">Stoneville</strain>
        <tissue evidence="4">Whole head</tissue>
    </source>
</reference>
<dbReference type="Proteomes" id="UP000719412">
    <property type="component" value="Unassembled WGS sequence"/>
</dbReference>
<evidence type="ECO:0000256" key="2">
    <source>
        <dbReference type="SAM" id="SignalP"/>
    </source>
</evidence>
<feature type="transmembrane region" description="Helical" evidence="1">
    <location>
        <begin position="298"/>
        <end position="316"/>
    </location>
</feature>
<accession>A0A8J6LM19</accession>
<sequence>MNLAKRAATLLTSCVLTCYVLNISIAASQSAVTTKPTPNHVILSPQNNATQLKNNRSMDKRGPVKLTMRQGLIMNQVIATYALDTARDSLCRNQSEEFKKGLRSLESWALQTADILDHFNKTIMDLAHGLEITVTLTEENCMTVLTHPRWSSKEYSFLILAGAIIFAVLTCTVIDLANQDPGRPHQLVKIFSVVSNGRTLLSRGSNQSELKCLHGIRFISVCYVMFGHRFMTGMLFPSINSLDLIDWILNYTSTVIIGGTICVDSFLFVSGMLVSYGFFETVTKNKSFNVVLFYVHRYIRITLPLSVAVIVYSSFIQHFGSGPLWRETYLAMQLPCQHFWWSTLLHIQNYINPSFLCIPQTWYLTCEMLYYFFSPLVLYPLWRWPVYGSVNLVFLYLLSVGINFYLAWENEYLGGMPLT</sequence>
<dbReference type="AlphaFoldDB" id="A0A8J6LM19"/>
<feature type="transmembrane region" description="Helical" evidence="1">
    <location>
        <begin position="389"/>
        <end position="408"/>
    </location>
</feature>
<evidence type="ECO:0000313" key="4">
    <source>
        <dbReference type="EMBL" id="KAH0817641.1"/>
    </source>
</evidence>
<evidence type="ECO:0000313" key="5">
    <source>
        <dbReference type="Proteomes" id="UP000719412"/>
    </source>
</evidence>
<dbReference type="InterPro" id="IPR002656">
    <property type="entry name" value="Acyl_transf_3_dom"/>
</dbReference>
<dbReference type="PANTHER" id="PTHR11161:SF0">
    <property type="entry name" value="O-ACYLTRANSFERASE LIKE PROTEIN"/>
    <property type="match status" value="1"/>
</dbReference>
<evidence type="ECO:0000256" key="1">
    <source>
        <dbReference type="SAM" id="Phobius"/>
    </source>
</evidence>
<protein>
    <recommendedName>
        <fullName evidence="3">Acyltransferase 3 domain-containing protein</fullName>
    </recommendedName>
</protein>
<feature type="transmembrane region" description="Helical" evidence="1">
    <location>
        <begin position="362"/>
        <end position="382"/>
    </location>
</feature>
<feature type="domain" description="Acyltransferase 3" evidence="3">
    <location>
        <begin position="212"/>
        <end position="411"/>
    </location>
</feature>
<keyword evidence="2" id="KW-0732">Signal</keyword>
<gene>
    <name evidence="4" type="ORF">GEV33_005150</name>
</gene>
<feature type="transmembrane region" description="Helical" evidence="1">
    <location>
        <begin position="155"/>
        <end position="177"/>
    </location>
</feature>
<name>A0A8J6LM19_TENMO</name>
<proteinExistence type="predicted"/>
<keyword evidence="1" id="KW-0812">Transmembrane</keyword>
<dbReference type="EMBL" id="JABDTM020019089">
    <property type="protein sequence ID" value="KAH0817641.1"/>
    <property type="molecule type" value="Genomic_DNA"/>
</dbReference>
<feature type="signal peptide" evidence="2">
    <location>
        <begin position="1"/>
        <end position="30"/>
    </location>
</feature>
<evidence type="ECO:0000259" key="3">
    <source>
        <dbReference type="Pfam" id="PF01757"/>
    </source>
</evidence>
<feature type="transmembrane region" description="Helical" evidence="1">
    <location>
        <begin position="256"/>
        <end position="278"/>
    </location>
</feature>
<organism evidence="4 5">
    <name type="scientific">Tenebrio molitor</name>
    <name type="common">Yellow mealworm beetle</name>
    <dbReference type="NCBI Taxonomy" id="7067"/>
    <lineage>
        <taxon>Eukaryota</taxon>
        <taxon>Metazoa</taxon>
        <taxon>Ecdysozoa</taxon>
        <taxon>Arthropoda</taxon>
        <taxon>Hexapoda</taxon>
        <taxon>Insecta</taxon>
        <taxon>Pterygota</taxon>
        <taxon>Neoptera</taxon>
        <taxon>Endopterygota</taxon>
        <taxon>Coleoptera</taxon>
        <taxon>Polyphaga</taxon>
        <taxon>Cucujiformia</taxon>
        <taxon>Tenebrionidae</taxon>
        <taxon>Tenebrio</taxon>
    </lineage>
</organism>
<dbReference type="GO" id="GO:0016747">
    <property type="term" value="F:acyltransferase activity, transferring groups other than amino-acyl groups"/>
    <property type="evidence" value="ECO:0007669"/>
    <property type="project" value="InterPro"/>
</dbReference>
<dbReference type="InterPro" id="IPR052728">
    <property type="entry name" value="O2_lipid_transport_reg"/>
</dbReference>
<keyword evidence="5" id="KW-1185">Reference proteome</keyword>